<dbReference type="RefSeq" id="WP_057751516.1">
    <property type="nucleotide sequence ID" value="NZ_LJYG01000097.1"/>
</dbReference>
<gene>
    <name evidence="1" type="ORF">AOQ71_23240</name>
</gene>
<keyword evidence="2" id="KW-1185">Reference proteome</keyword>
<comment type="caution">
    <text evidence="1">The sequence shown here is derived from an EMBL/GenBank/DDBJ whole genome shotgun (WGS) entry which is preliminary data.</text>
</comment>
<proteinExistence type="predicted"/>
<dbReference type="AlphaFoldDB" id="A0A0R3DIM4"/>
<dbReference type="Pfam" id="PF11746">
    <property type="entry name" value="DUF3303"/>
    <property type="match status" value="1"/>
</dbReference>
<protein>
    <recommendedName>
        <fullName evidence="3">DUF3303 domain-containing protein</fullName>
    </recommendedName>
</protein>
<sequence>MKYISHWKLPPSTINAAIKQFLETGGVPPEGVKMLGRWHGMSGEGFAVFESNDATAIYKWYAQWAVVMELTITPCVEDAEAGPILAAMGKR</sequence>
<name>A0A0R3DIM4_9BRAD</name>
<reference evidence="1 2" key="1">
    <citation type="submission" date="2015-09" db="EMBL/GenBank/DDBJ databases">
        <title>Draft Genome Sequence of Bradyrhizobium manausense Strain BR 3351T, a Novel Symbiotic Nitrogen-Fixing Alphaproteobacterium Isolated from Brazilian Amazon Rain Forest.</title>
        <authorList>
            <person name="De Araujo J.L."/>
            <person name="Zilli J.E."/>
        </authorList>
    </citation>
    <scope>NUCLEOTIDE SEQUENCE [LARGE SCALE GENOMIC DNA]</scope>
    <source>
        <strain evidence="1 2">BR3351</strain>
    </source>
</reference>
<evidence type="ECO:0000313" key="2">
    <source>
        <dbReference type="Proteomes" id="UP000051936"/>
    </source>
</evidence>
<dbReference type="EMBL" id="LJYG01000097">
    <property type="protein sequence ID" value="KRQ07492.1"/>
    <property type="molecule type" value="Genomic_DNA"/>
</dbReference>
<dbReference type="Proteomes" id="UP000051936">
    <property type="component" value="Unassembled WGS sequence"/>
</dbReference>
<evidence type="ECO:0008006" key="3">
    <source>
        <dbReference type="Google" id="ProtNLM"/>
    </source>
</evidence>
<dbReference type="InterPro" id="IPR021734">
    <property type="entry name" value="DUF3303"/>
</dbReference>
<organism evidence="1 2">
    <name type="scientific">Bradyrhizobium manausense</name>
    <dbReference type="NCBI Taxonomy" id="989370"/>
    <lineage>
        <taxon>Bacteria</taxon>
        <taxon>Pseudomonadati</taxon>
        <taxon>Pseudomonadota</taxon>
        <taxon>Alphaproteobacteria</taxon>
        <taxon>Hyphomicrobiales</taxon>
        <taxon>Nitrobacteraceae</taxon>
        <taxon>Bradyrhizobium</taxon>
    </lineage>
</organism>
<dbReference type="OrthoDB" id="9801877at2"/>
<evidence type="ECO:0000313" key="1">
    <source>
        <dbReference type="EMBL" id="KRQ07492.1"/>
    </source>
</evidence>
<accession>A0A0R3DIM4</accession>